<keyword evidence="7" id="KW-1185">Reference proteome</keyword>
<dbReference type="OrthoDB" id="2143260at2"/>
<evidence type="ECO:0000313" key="5">
    <source>
        <dbReference type="EMBL" id="SFO56901.1"/>
    </source>
</evidence>
<evidence type="ECO:0000313" key="6">
    <source>
        <dbReference type="Proteomes" id="UP000199137"/>
    </source>
</evidence>
<evidence type="ECO:0000256" key="1">
    <source>
        <dbReference type="ARBA" id="ARBA00009129"/>
    </source>
</evidence>
<feature type="compositionally biased region" description="Basic and acidic residues" evidence="2">
    <location>
        <begin position="1"/>
        <end position="18"/>
    </location>
</feature>
<dbReference type="RefSeq" id="WP_067580480.1">
    <property type="nucleotide sequence ID" value="NZ_FOWC01000002.1"/>
</dbReference>
<gene>
    <name evidence="4" type="ORF">G3I59_40610</name>
    <name evidence="5" type="ORF">SAMN05421854_102334</name>
</gene>
<proteinExistence type="inferred from homology"/>
<accession>A0A1I5IA87</accession>
<dbReference type="Pfam" id="PF05532">
    <property type="entry name" value="CsbD"/>
    <property type="match status" value="1"/>
</dbReference>
<evidence type="ECO:0000313" key="4">
    <source>
        <dbReference type="EMBL" id="NEC61734.1"/>
    </source>
</evidence>
<protein>
    <submittedName>
        <fullName evidence="4">CsbD family protein</fullName>
    </submittedName>
    <submittedName>
        <fullName evidence="5">CsbD-like</fullName>
    </submittedName>
</protein>
<comment type="similarity">
    <text evidence="1">Belongs to the UPF0337 (CsbD) family.</text>
</comment>
<dbReference type="STRING" id="112413.SAMN05421854_102334"/>
<dbReference type="Proteomes" id="UP000199137">
    <property type="component" value="Unassembled WGS sequence"/>
</dbReference>
<dbReference type="EMBL" id="JAAGNC010000201">
    <property type="protein sequence ID" value="NEC61734.1"/>
    <property type="molecule type" value="Genomic_DNA"/>
</dbReference>
<dbReference type="SUPFAM" id="SSF69047">
    <property type="entry name" value="Hypothetical protein YjbJ"/>
    <property type="match status" value="1"/>
</dbReference>
<dbReference type="EMBL" id="FOWC01000002">
    <property type="protein sequence ID" value="SFO56901.1"/>
    <property type="molecule type" value="Genomic_DNA"/>
</dbReference>
<dbReference type="AlphaFoldDB" id="A0A1I5IA87"/>
<reference evidence="5 6" key="1">
    <citation type="submission" date="2016-10" db="EMBL/GenBank/DDBJ databases">
        <authorList>
            <person name="de Groot N.N."/>
        </authorList>
    </citation>
    <scope>NUCLEOTIDE SEQUENCE [LARGE SCALE GENOMIC DNA]</scope>
    <source>
        <strain evidence="5 6">DSM 44637</strain>
    </source>
</reference>
<evidence type="ECO:0000313" key="7">
    <source>
        <dbReference type="Proteomes" id="UP000470404"/>
    </source>
</evidence>
<evidence type="ECO:0000256" key="2">
    <source>
        <dbReference type="SAM" id="MobiDB-lite"/>
    </source>
</evidence>
<feature type="region of interest" description="Disordered" evidence="2">
    <location>
        <begin position="1"/>
        <end position="58"/>
    </location>
</feature>
<name>A0A1I5IA87_9PSEU</name>
<dbReference type="InterPro" id="IPR036629">
    <property type="entry name" value="YjbJ_sf"/>
</dbReference>
<dbReference type="InterPro" id="IPR008462">
    <property type="entry name" value="CsbD"/>
</dbReference>
<evidence type="ECO:0000259" key="3">
    <source>
        <dbReference type="Pfam" id="PF05532"/>
    </source>
</evidence>
<dbReference type="Gene3D" id="1.10.1470.10">
    <property type="entry name" value="YjbJ"/>
    <property type="match status" value="1"/>
</dbReference>
<sequence length="58" mass="6351">MNDKAENKAEELKGRAKEAVGNATDNEQWQAEGKAEQGKSNLKQAAEKVKDAFKSSKD</sequence>
<reference evidence="4 7" key="2">
    <citation type="submission" date="2020-01" db="EMBL/GenBank/DDBJ databases">
        <title>Insect and environment-associated Actinomycetes.</title>
        <authorList>
            <person name="Currrie C."/>
            <person name="Chevrette M."/>
            <person name="Carlson C."/>
            <person name="Stubbendieck R."/>
            <person name="Wendt-Pienkowski E."/>
        </authorList>
    </citation>
    <scope>NUCLEOTIDE SEQUENCE [LARGE SCALE GENOMIC DNA]</scope>
    <source>
        <strain evidence="4 7">SID8386</strain>
    </source>
</reference>
<dbReference type="Proteomes" id="UP000470404">
    <property type="component" value="Unassembled WGS sequence"/>
</dbReference>
<feature type="domain" description="CsbD-like" evidence="3">
    <location>
        <begin position="3"/>
        <end position="55"/>
    </location>
</feature>
<feature type="compositionally biased region" description="Basic and acidic residues" evidence="2">
    <location>
        <begin position="45"/>
        <end position="58"/>
    </location>
</feature>
<organism evidence="5 6">
    <name type="scientific">Amycolatopsis rubida</name>
    <dbReference type="NCBI Taxonomy" id="112413"/>
    <lineage>
        <taxon>Bacteria</taxon>
        <taxon>Bacillati</taxon>
        <taxon>Actinomycetota</taxon>
        <taxon>Actinomycetes</taxon>
        <taxon>Pseudonocardiales</taxon>
        <taxon>Pseudonocardiaceae</taxon>
        <taxon>Amycolatopsis</taxon>
    </lineage>
</organism>